<dbReference type="PANTHER" id="PTHR33564">
    <property type="entry name" value="TRANSMEMBRANE PROTEIN"/>
    <property type="match status" value="1"/>
</dbReference>
<protein>
    <submittedName>
        <fullName evidence="1">(rape) hypothetical protein</fullName>
    </submittedName>
</protein>
<sequence>MAVFAVSGSVVFVVSQFHKRLLFTWTSSNLKSFYKLEAIRFVLVLPENAVMKKKVRFAADVVEPSGNNKEHRRRHSSKAKFNRELKMAAIV</sequence>
<dbReference type="Proteomes" id="UP001295469">
    <property type="component" value="Chromosome A09"/>
</dbReference>
<gene>
    <name evidence="1" type="ORF">DARMORV10_A09P45390.1</name>
</gene>
<reference evidence="1" key="1">
    <citation type="submission" date="2021-01" db="EMBL/GenBank/DDBJ databases">
        <authorList>
            <consortium name="Genoscope - CEA"/>
            <person name="William W."/>
        </authorList>
    </citation>
    <scope>NUCLEOTIDE SEQUENCE</scope>
</reference>
<evidence type="ECO:0000313" key="1">
    <source>
        <dbReference type="EMBL" id="CAF2046987.1"/>
    </source>
</evidence>
<dbReference type="EMBL" id="HG994363">
    <property type="protein sequence ID" value="CAF2046987.1"/>
    <property type="molecule type" value="Genomic_DNA"/>
</dbReference>
<dbReference type="PANTHER" id="PTHR33564:SF8">
    <property type="entry name" value="TRANSMEMBRANE PROTEIN"/>
    <property type="match status" value="1"/>
</dbReference>
<dbReference type="AlphaFoldDB" id="A0A816PCE4"/>
<organism evidence="1">
    <name type="scientific">Brassica napus</name>
    <name type="common">Rape</name>
    <dbReference type="NCBI Taxonomy" id="3708"/>
    <lineage>
        <taxon>Eukaryota</taxon>
        <taxon>Viridiplantae</taxon>
        <taxon>Streptophyta</taxon>
        <taxon>Embryophyta</taxon>
        <taxon>Tracheophyta</taxon>
        <taxon>Spermatophyta</taxon>
        <taxon>Magnoliopsida</taxon>
        <taxon>eudicotyledons</taxon>
        <taxon>Gunneridae</taxon>
        <taxon>Pentapetalae</taxon>
        <taxon>rosids</taxon>
        <taxon>malvids</taxon>
        <taxon>Brassicales</taxon>
        <taxon>Brassicaceae</taxon>
        <taxon>Brassiceae</taxon>
        <taxon>Brassica</taxon>
    </lineage>
</organism>
<name>A0A816PCE4_BRANA</name>
<proteinExistence type="predicted"/>
<accession>A0A816PCE4</accession>